<proteinExistence type="predicted"/>
<evidence type="ECO:0008006" key="3">
    <source>
        <dbReference type="Google" id="ProtNLM"/>
    </source>
</evidence>
<dbReference type="EMBL" id="CP027306">
    <property type="protein sequence ID" value="AXE80917.1"/>
    <property type="molecule type" value="Genomic_DNA"/>
</dbReference>
<protein>
    <recommendedName>
        <fullName evidence="3">Lipoprotein</fullName>
    </recommendedName>
</protein>
<dbReference type="KEGG" id="sata:C5746_32615"/>
<gene>
    <name evidence="1" type="ORF">C5746_32615</name>
</gene>
<dbReference type="GeneID" id="95523113"/>
<sequence length="261" mass="28779">MTVKWAPAPASAVREAVKRLLGFLSLLLILSACSAQNRATSPKEVRNLAGSTQVQQSRKAAEEHLRSIVHAYDKNTALTPGFVTVNDMCVGGAAKEWFFPTGDDQYKIHCAMRVTAYYGADPHQIADVLDGIFTAGDRDSFAGAPGGTIPFNHDYHRRHLVAYYRGHGPNPTGPNTPEPAQVFDPSQTLSWDTVRSSQKKPVEEHDLCVRSDPPVTRCLHEPASKTVADIRKQYGAVFKLEISVANYYQVSKKGKVIQTWK</sequence>
<name>A0A2Z5JKF6_STRAR</name>
<dbReference type="PROSITE" id="PS51257">
    <property type="entry name" value="PROKAR_LIPOPROTEIN"/>
    <property type="match status" value="1"/>
</dbReference>
<evidence type="ECO:0000313" key="1">
    <source>
        <dbReference type="EMBL" id="AXE80917.1"/>
    </source>
</evidence>
<organism evidence="1 2">
    <name type="scientific">Streptomyces atratus</name>
    <dbReference type="NCBI Taxonomy" id="1893"/>
    <lineage>
        <taxon>Bacteria</taxon>
        <taxon>Bacillati</taxon>
        <taxon>Actinomycetota</taxon>
        <taxon>Actinomycetes</taxon>
        <taxon>Kitasatosporales</taxon>
        <taxon>Streptomycetaceae</taxon>
        <taxon>Streptomyces</taxon>
    </lineage>
</organism>
<evidence type="ECO:0000313" key="2">
    <source>
        <dbReference type="Proteomes" id="UP000252698"/>
    </source>
</evidence>
<reference evidence="1 2" key="1">
    <citation type="journal article" date="2018" name="Front. Microbiol.">
        <title>Genome Sequencing of Streptomyces atratus SCSIOZH16 and Activation Production of Nocardamine via Metabolic Engineering.</title>
        <authorList>
            <person name="Li Y."/>
            <person name="Zhang C."/>
            <person name="Liu C."/>
            <person name="Ju J."/>
            <person name="Ma J."/>
        </authorList>
    </citation>
    <scope>NUCLEOTIDE SEQUENCE [LARGE SCALE GENOMIC DNA]</scope>
    <source>
        <strain evidence="1 2">SCSIO_ZH16</strain>
    </source>
</reference>
<dbReference type="RefSeq" id="WP_114247331.1">
    <property type="nucleotide sequence ID" value="NZ_CP027306.1"/>
</dbReference>
<dbReference type="Proteomes" id="UP000252698">
    <property type="component" value="Chromosome"/>
</dbReference>
<accession>A0A2Z5JKF6</accession>
<dbReference type="AlphaFoldDB" id="A0A2Z5JKF6"/>